<evidence type="ECO:0000256" key="3">
    <source>
        <dbReference type="ARBA" id="ARBA00022475"/>
    </source>
</evidence>
<dbReference type="CDD" id="cd01127">
    <property type="entry name" value="TrwB_TraG_TraD_VirD4"/>
    <property type="match status" value="2"/>
</dbReference>
<keyword evidence="5 7" id="KW-1133">Transmembrane helix</keyword>
<dbReference type="RefSeq" id="WP_179941442.1">
    <property type="nucleotide sequence ID" value="NZ_JACBYF010000010.1"/>
</dbReference>
<evidence type="ECO:0000256" key="6">
    <source>
        <dbReference type="ARBA" id="ARBA00023136"/>
    </source>
</evidence>
<keyword evidence="4 7" id="KW-0812">Transmembrane</keyword>
<dbReference type="NCBIfam" id="NF045973">
    <property type="entry name" value="conju_CD1115"/>
    <property type="match status" value="1"/>
</dbReference>
<reference evidence="8 9" key="1">
    <citation type="submission" date="2020-07" db="EMBL/GenBank/DDBJ databases">
        <title>MOT database genomes.</title>
        <authorList>
            <person name="Joseph S."/>
            <person name="Aduse-Opoku J."/>
            <person name="Hashim A."/>
            <person name="Wade W."/>
            <person name="Curtis M."/>
        </authorList>
    </citation>
    <scope>NUCLEOTIDE SEQUENCE [LARGE SCALE GENOMIC DNA]</scope>
    <source>
        <strain evidence="8 9">CIP 106318</strain>
    </source>
</reference>
<dbReference type="Pfam" id="PF02534">
    <property type="entry name" value="T4SS-DNA_transf"/>
    <property type="match status" value="2"/>
</dbReference>
<evidence type="ECO:0000256" key="4">
    <source>
        <dbReference type="ARBA" id="ARBA00022692"/>
    </source>
</evidence>
<dbReference type="InterPro" id="IPR027417">
    <property type="entry name" value="P-loop_NTPase"/>
</dbReference>
<comment type="similarity">
    <text evidence="2">Belongs to the VirD4/TraG family.</text>
</comment>
<evidence type="ECO:0000313" key="8">
    <source>
        <dbReference type="EMBL" id="NYS47654.1"/>
    </source>
</evidence>
<keyword evidence="3" id="KW-1003">Cell membrane</keyword>
<organism evidence="8 9">
    <name type="scientific">Gemelliphila palaticanis</name>
    <dbReference type="NCBI Taxonomy" id="81950"/>
    <lineage>
        <taxon>Bacteria</taxon>
        <taxon>Bacillati</taxon>
        <taxon>Bacillota</taxon>
        <taxon>Bacilli</taxon>
        <taxon>Bacillales</taxon>
        <taxon>Gemellaceae</taxon>
        <taxon>Gemelliphila</taxon>
    </lineage>
</organism>
<dbReference type="PANTHER" id="PTHR37937:SF1">
    <property type="entry name" value="CONJUGATIVE TRANSFER: DNA TRANSPORT"/>
    <property type="match status" value="1"/>
</dbReference>
<dbReference type="Proteomes" id="UP000531840">
    <property type="component" value="Unassembled WGS sequence"/>
</dbReference>
<feature type="transmembrane region" description="Helical" evidence="7">
    <location>
        <begin position="7"/>
        <end position="23"/>
    </location>
</feature>
<evidence type="ECO:0000256" key="1">
    <source>
        <dbReference type="ARBA" id="ARBA00004651"/>
    </source>
</evidence>
<dbReference type="PANTHER" id="PTHR37937">
    <property type="entry name" value="CONJUGATIVE TRANSFER: DNA TRANSPORT"/>
    <property type="match status" value="1"/>
</dbReference>
<keyword evidence="9" id="KW-1185">Reference proteome</keyword>
<gene>
    <name evidence="8" type="ORF">HZY85_05545</name>
</gene>
<dbReference type="SUPFAM" id="SSF52540">
    <property type="entry name" value="P-loop containing nucleoside triphosphate hydrolases"/>
    <property type="match status" value="1"/>
</dbReference>
<sequence>MNFKNKELYITFTIVFIFLWYIQNRFFALAEYYSPENIFKGIFLASNNIEYIFFELMPTASIKANILSLLIPVLFMLLLNSVLGNSKNYKKNIEHGSASWATKNDIKHFLSESDFRKNMILSDTERTTIFDDVEQKYKRNNHVLTIGGSGSGKTRFVIKPNLMQRNANYLVTDPKGTILNELGYLLLQPSKTYLKNGKVKAKKDKNGKLIAVKEPYKIKVLNTVDFSKSNYYNPFAYIKSEEDILIFVNALVANTSNPDKKGGDSFFEDAEKNLYYACISFIKSFLVEEEQHIGSLIDMIDNFKVLDGQEEYESNTDRLFKYVEYGNEELGIEASPNHFCVRQYKKFKQGAGKTLKSILISCGVRLSPFDISALRELMSKDELDLDKLAEEKSALFVITSDTTPTFNFIASIMYTQIFNLLCKRADNEFGGELPIRLLAYLDEFANIGKIPDFQTLIATLRSRLIGVFVVLQNEAQLKAVYKEHSSTIIGNCDKEIFLGGKEKETAETISKMLGKETIDLTNISKSYGNSKSTSRQEQKLGRELMTPDEVERMPGDECIIRIRGCKPFKSKKFNIENHPDYKYLWDDKNIKSKKYFNYAEYIKKQRSINSGTIEEVSDEEFYK</sequence>
<feature type="transmembrane region" description="Helical" evidence="7">
    <location>
        <begin position="64"/>
        <end position="83"/>
    </location>
</feature>
<comment type="caution">
    <text evidence="8">The sequence shown here is derived from an EMBL/GenBank/DDBJ whole genome shotgun (WGS) entry which is preliminary data.</text>
</comment>
<accession>A0ABX2T2G8</accession>
<evidence type="ECO:0000256" key="7">
    <source>
        <dbReference type="SAM" id="Phobius"/>
    </source>
</evidence>
<name>A0ABX2T2G8_9BACL</name>
<evidence type="ECO:0000256" key="5">
    <source>
        <dbReference type="ARBA" id="ARBA00022989"/>
    </source>
</evidence>
<comment type="subcellular location">
    <subcellularLocation>
        <location evidence="1">Cell membrane</location>
        <topology evidence="1">Multi-pass membrane protein</topology>
    </subcellularLocation>
</comment>
<keyword evidence="6 7" id="KW-0472">Membrane</keyword>
<evidence type="ECO:0000313" key="9">
    <source>
        <dbReference type="Proteomes" id="UP000531840"/>
    </source>
</evidence>
<dbReference type="Gene3D" id="3.40.50.300">
    <property type="entry name" value="P-loop containing nucleotide triphosphate hydrolases"/>
    <property type="match status" value="1"/>
</dbReference>
<proteinExistence type="inferred from homology"/>
<dbReference type="InterPro" id="IPR051539">
    <property type="entry name" value="T4SS-coupling_protein"/>
</dbReference>
<dbReference type="InterPro" id="IPR003688">
    <property type="entry name" value="TraG/VirD4"/>
</dbReference>
<evidence type="ECO:0000256" key="2">
    <source>
        <dbReference type="ARBA" id="ARBA00008806"/>
    </source>
</evidence>
<dbReference type="EMBL" id="JACBYF010000010">
    <property type="protein sequence ID" value="NYS47654.1"/>
    <property type="molecule type" value="Genomic_DNA"/>
</dbReference>
<protein>
    <submittedName>
        <fullName evidence="8">Type IV secretory system conjugative DNA transfer family protein</fullName>
    </submittedName>
</protein>